<dbReference type="PANTHER" id="PTHR39327">
    <property type="match status" value="1"/>
</dbReference>
<gene>
    <name evidence="1" type="ORF">DSM104635_00178</name>
</gene>
<dbReference type="Proteomes" id="UP000431269">
    <property type="component" value="Chromosome"/>
</dbReference>
<dbReference type="Gene3D" id="3.10.620.30">
    <property type="match status" value="1"/>
</dbReference>
<evidence type="ECO:0000313" key="2">
    <source>
        <dbReference type="Proteomes" id="UP000431269"/>
    </source>
</evidence>
<proteinExistence type="predicted"/>
<dbReference type="AlphaFoldDB" id="A0A6I6MJN5"/>
<evidence type="ECO:0000313" key="1">
    <source>
        <dbReference type="EMBL" id="QGZ93368.1"/>
    </source>
</evidence>
<name>A0A6I6MJN5_9CAUL</name>
<dbReference type="KEGG" id="tsv:DSM104635_00178"/>
<reference evidence="2" key="1">
    <citation type="submission" date="2019-12" db="EMBL/GenBank/DDBJ databases">
        <title>Complete genome of Terracaulis silvestris 0127_4.</title>
        <authorList>
            <person name="Vieira S."/>
            <person name="Riedel T."/>
            <person name="Sproer C."/>
            <person name="Pascual J."/>
            <person name="Boedeker C."/>
            <person name="Overmann J."/>
        </authorList>
    </citation>
    <scope>NUCLEOTIDE SEQUENCE [LARGE SCALE GENOMIC DNA]</scope>
    <source>
        <strain evidence="2">0127_4</strain>
    </source>
</reference>
<dbReference type="EMBL" id="CP047045">
    <property type="protein sequence ID" value="QGZ93368.1"/>
    <property type="molecule type" value="Genomic_DNA"/>
</dbReference>
<protein>
    <recommendedName>
        <fullName evidence="3">Periplasmic protein</fullName>
    </recommendedName>
</protein>
<accession>A0A6I6MJN5</accession>
<dbReference type="PANTHER" id="PTHR39327:SF1">
    <property type="entry name" value="BLR5470 PROTEIN"/>
    <property type="match status" value="1"/>
</dbReference>
<dbReference type="Pfam" id="PF06035">
    <property type="entry name" value="Peptidase_C93"/>
    <property type="match status" value="1"/>
</dbReference>
<keyword evidence="2" id="KW-1185">Reference proteome</keyword>
<evidence type="ECO:0008006" key="3">
    <source>
        <dbReference type="Google" id="ProtNLM"/>
    </source>
</evidence>
<organism evidence="1 2">
    <name type="scientific">Terricaulis silvestris</name>
    <dbReference type="NCBI Taxonomy" id="2686094"/>
    <lineage>
        <taxon>Bacteria</taxon>
        <taxon>Pseudomonadati</taxon>
        <taxon>Pseudomonadota</taxon>
        <taxon>Alphaproteobacteria</taxon>
        <taxon>Caulobacterales</taxon>
        <taxon>Caulobacteraceae</taxon>
        <taxon>Terricaulis</taxon>
    </lineage>
</organism>
<sequence length="159" mass="17418">MNEVSRDVNHTIAPVSDQDQYGVPDYWTVPVSVRAGLAASGDCEDYALEKRARLIALGWLPQSLVLAVVTAPTIGRHAVLVVQTDRGDLVLDNLHDEPRELASLGYQWLSRQSGPILQSWASARVEAPETLILHSQLNADSTIAPAFVTPPTQAWRLQN</sequence>
<dbReference type="InterPro" id="IPR010319">
    <property type="entry name" value="Transglutaminase-like_Cys_pept"/>
</dbReference>